<reference evidence="2 3" key="1">
    <citation type="submission" date="2022-01" db="EMBL/GenBank/DDBJ databases">
        <authorList>
            <person name="Xiong W."/>
            <person name="Schranz E."/>
        </authorList>
    </citation>
    <scope>NUCLEOTIDE SEQUENCE [LARGE SCALE GENOMIC DNA]</scope>
</reference>
<name>A0AAU9NYQ5_9ASTR</name>
<gene>
    <name evidence="2" type="ORF">LVIROSA_LOCUS28840</name>
</gene>
<dbReference type="AlphaFoldDB" id="A0AAU9NYQ5"/>
<evidence type="ECO:0000313" key="2">
    <source>
        <dbReference type="EMBL" id="CAH1442878.1"/>
    </source>
</evidence>
<comment type="caution">
    <text evidence="2">The sequence shown here is derived from an EMBL/GenBank/DDBJ whole genome shotgun (WGS) entry which is preliminary data.</text>
</comment>
<evidence type="ECO:0000256" key="1">
    <source>
        <dbReference type="SAM" id="MobiDB-lite"/>
    </source>
</evidence>
<dbReference type="Proteomes" id="UP001157418">
    <property type="component" value="Unassembled WGS sequence"/>
</dbReference>
<sequence length="80" mass="8372">MRSFHGGSNPKRRMSVGGDGWHTAAAPMLLPWGSSDEIDERGTKKVAGGRRGGIPTATTSVSDQVGVGDGWQSTVVDEFA</sequence>
<evidence type="ECO:0000313" key="3">
    <source>
        <dbReference type="Proteomes" id="UP001157418"/>
    </source>
</evidence>
<feature type="region of interest" description="Disordered" evidence="1">
    <location>
        <begin position="1"/>
        <end position="80"/>
    </location>
</feature>
<protein>
    <submittedName>
        <fullName evidence="2">Uncharacterized protein</fullName>
    </submittedName>
</protein>
<organism evidence="2 3">
    <name type="scientific">Lactuca virosa</name>
    <dbReference type="NCBI Taxonomy" id="75947"/>
    <lineage>
        <taxon>Eukaryota</taxon>
        <taxon>Viridiplantae</taxon>
        <taxon>Streptophyta</taxon>
        <taxon>Embryophyta</taxon>
        <taxon>Tracheophyta</taxon>
        <taxon>Spermatophyta</taxon>
        <taxon>Magnoliopsida</taxon>
        <taxon>eudicotyledons</taxon>
        <taxon>Gunneridae</taxon>
        <taxon>Pentapetalae</taxon>
        <taxon>asterids</taxon>
        <taxon>campanulids</taxon>
        <taxon>Asterales</taxon>
        <taxon>Asteraceae</taxon>
        <taxon>Cichorioideae</taxon>
        <taxon>Cichorieae</taxon>
        <taxon>Lactucinae</taxon>
        <taxon>Lactuca</taxon>
    </lineage>
</organism>
<accession>A0AAU9NYQ5</accession>
<proteinExistence type="predicted"/>
<dbReference type="EMBL" id="CAKMRJ010005412">
    <property type="protein sequence ID" value="CAH1442878.1"/>
    <property type="molecule type" value="Genomic_DNA"/>
</dbReference>
<keyword evidence="3" id="KW-1185">Reference proteome</keyword>
<feature type="compositionally biased region" description="Polar residues" evidence="1">
    <location>
        <begin position="71"/>
        <end position="80"/>
    </location>
</feature>